<dbReference type="AlphaFoldDB" id="A0A0L0VYZ9"/>
<dbReference type="GO" id="GO:0046983">
    <property type="term" value="F:protein dimerization activity"/>
    <property type="evidence" value="ECO:0007669"/>
    <property type="project" value="InterPro"/>
</dbReference>
<reference evidence="4" key="1">
    <citation type="submission" date="2014-03" db="EMBL/GenBank/DDBJ databases">
        <title>The Genome Sequence of Puccinia striiformis f. sp. tritici PST-78.</title>
        <authorList>
            <consortium name="The Broad Institute Genome Sequencing Platform"/>
            <person name="Cuomo C."/>
            <person name="Hulbert S."/>
            <person name="Chen X."/>
            <person name="Walker B."/>
            <person name="Young S.K."/>
            <person name="Zeng Q."/>
            <person name="Gargeya S."/>
            <person name="Fitzgerald M."/>
            <person name="Haas B."/>
            <person name="Abouelleil A."/>
            <person name="Alvarado L."/>
            <person name="Arachchi H.M."/>
            <person name="Berlin A.M."/>
            <person name="Chapman S.B."/>
            <person name="Goldberg J."/>
            <person name="Griggs A."/>
            <person name="Gujja S."/>
            <person name="Hansen M."/>
            <person name="Howarth C."/>
            <person name="Imamovic A."/>
            <person name="Larimer J."/>
            <person name="McCowan C."/>
            <person name="Montmayeur A."/>
            <person name="Murphy C."/>
            <person name="Neiman D."/>
            <person name="Pearson M."/>
            <person name="Priest M."/>
            <person name="Roberts A."/>
            <person name="Saif S."/>
            <person name="Shea T."/>
            <person name="Sisk P."/>
            <person name="Sykes S."/>
            <person name="Wortman J."/>
            <person name="Nusbaum C."/>
            <person name="Birren B."/>
        </authorList>
    </citation>
    <scope>NUCLEOTIDE SEQUENCE [LARGE SCALE GENOMIC DNA]</scope>
    <source>
        <strain evidence="4">race PST-78</strain>
    </source>
</reference>
<dbReference type="InterPro" id="IPR012337">
    <property type="entry name" value="RNaseH-like_sf"/>
</dbReference>
<dbReference type="SUPFAM" id="SSF53098">
    <property type="entry name" value="Ribonuclease H-like"/>
    <property type="match status" value="1"/>
</dbReference>
<dbReference type="EMBL" id="AJIL01000012">
    <property type="protein sequence ID" value="KNF04514.1"/>
    <property type="molecule type" value="Genomic_DNA"/>
</dbReference>
<dbReference type="OrthoDB" id="3386594at2759"/>
<accession>A0A0L0VYZ9</accession>
<feature type="region of interest" description="Disordered" evidence="1">
    <location>
        <begin position="1"/>
        <end position="26"/>
    </location>
</feature>
<organism evidence="3 4">
    <name type="scientific">Puccinia striiformis f. sp. tritici PST-78</name>
    <dbReference type="NCBI Taxonomy" id="1165861"/>
    <lineage>
        <taxon>Eukaryota</taxon>
        <taxon>Fungi</taxon>
        <taxon>Dikarya</taxon>
        <taxon>Basidiomycota</taxon>
        <taxon>Pucciniomycotina</taxon>
        <taxon>Pucciniomycetes</taxon>
        <taxon>Pucciniales</taxon>
        <taxon>Pucciniaceae</taxon>
        <taxon>Puccinia</taxon>
    </lineage>
</organism>
<evidence type="ECO:0000256" key="1">
    <source>
        <dbReference type="SAM" id="MobiDB-lite"/>
    </source>
</evidence>
<dbReference type="InterPro" id="IPR008906">
    <property type="entry name" value="HATC_C_dom"/>
</dbReference>
<feature type="domain" description="HAT C-terminal dimerisation" evidence="2">
    <location>
        <begin position="59"/>
        <end position="113"/>
    </location>
</feature>
<dbReference type="Proteomes" id="UP000054564">
    <property type="component" value="Unassembled WGS sequence"/>
</dbReference>
<name>A0A0L0VYZ9_9BASI</name>
<comment type="caution">
    <text evidence="3">The sequence shown here is derived from an EMBL/GenBank/DDBJ whole genome shotgun (WGS) entry which is preliminary data.</text>
</comment>
<evidence type="ECO:0000259" key="2">
    <source>
        <dbReference type="Pfam" id="PF05699"/>
    </source>
</evidence>
<protein>
    <recommendedName>
        <fullName evidence="2">HAT C-terminal dimerisation domain-containing protein</fullName>
    </recommendedName>
</protein>
<sequence>MWENHYKPSPAPAPTKSSNRRLKPSTGILAGLSGASEARAGTMSTDPLSMWLAGGLTLDSNGQPVNQLKWWIQQGRAGNTHGGLLQMALDVLSCPATTVDVERSFNFWKRLYLFQETSSQLFIPRVRDGRGILLKEW</sequence>
<evidence type="ECO:0000313" key="3">
    <source>
        <dbReference type="EMBL" id="KNF04514.1"/>
    </source>
</evidence>
<gene>
    <name evidence="3" type="ORF">PSTG_02424</name>
</gene>
<keyword evidence="4" id="KW-1185">Reference proteome</keyword>
<evidence type="ECO:0000313" key="4">
    <source>
        <dbReference type="Proteomes" id="UP000054564"/>
    </source>
</evidence>
<proteinExistence type="predicted"/>
<dbReference type="Pfam" id="PF05699">
    <property type="entry name" value="Dimer_Tnp_hAT"/>
    <property type="match status" value="1"/>
</dbReference>